<gene>
    <name evidence="2" type="ORF">EV696_11514</name>
</gene>
<organism evidence="2 3">
    <name type="scientific">Permianibacter aggregans</name>
    <dbReference type="NCBI Taxonomy" id="1510150"/>
    <lineage>
        <taxon>Bacteria</taxon>
        <taxon>Pseudomonadati</taxon>
        <taxon>Pseudomonadota</taxon>
        <taxon>Gammaproteobacteria</taxon>
        <taxon>Pseudomonadales</taxon>
        <taxon>Pseudomonadaceae</taxon>
        <taxon>Permianibacter</taxon>
    </lineage>
</organism>
<feature type="transmembrane region" description="Helical" evidence="1">
    <location>
        <begin position="169"/>
        <end position="186"/>
    </location>
</feature>
<dbReference type="RefSeq" id="WP_133592089.1">
    <property type="nucleotide sequence ID" value="NZ_CP037953.1"/>
</dbReference>
<feature type="transmembrane region" description="Helical" evidence="1">
    <location>
        <begin position="268"/>
        <end position="289"/>
    </location>
</feature>
<feature type="transmembrane region" description="Helical" evidence="1">
    <location>
        <begin position="61"/>
        <end position="84"/>
    </location>
</feature>
<feature type="transmembrane region" description="Helical" evidence="1">
    <location>
        <begin position="198"/>
        <end position="218"/>
    </location>
</feature>
<sequence length="480" mass="53847">MNTPSLNSVVHNGGHAEFSFPQQLRRMIQVIWFLIGTEATLRVIFFGSLAVLLLAPLLPEPIYSILTLLGLSFLLFLLSISAPMRFRMLLSNRRTATLPGIRHQALLGLFSVVVLQTLLMIYAMFMLNQSTGIKGVAVDVPWIGAWTFCAASLLVLSVQWLFSHARLMTASLIMSVLFIGSMQKYKLNQALISDLLEWFLPLGLLITALAWLVCWYWLQKAQYIKPSLAGSGRFQAAPQFDLSRLRNAFGNPALTLMRNIDDSWRSRLIGAVGTTLFLPALMTLLLLIVDQQAPWQKPDLGKSFMFMGLYPLLLFAMGAAERLARTRLLWLRVAGSRRQLGLLWERDAIRSVGLLVGVVGGYLLLAVQIWPAFSGLAKNLFVFAIGFAVSSYYLNTMLGAYGWSMVFRSLASAVLLIGLTAVIMVPDHLPRLAIWSIALTLSAVMLLFSRHLLFRRIEQLDWMVLKPNQEPATRSWPVWF</sequence>
<feature type="transmembrane region" description="Helical" evidence="1">
    <location>
        <begin position="406"/>
        <end position="426"/>
    </location>
</feature>
<feature type="transmembrane region" description="Helical" evidence="1">
    <location>
        <begin position="105"/>
        <end position="125"/>
    </location>
</feature>
<keyword evidence="3" id="KW-1185">Reference proteome</keyword>
<evidence type="ECO:0000313" key="2">
    <source>
        <dbReference type="EMBL" id="TDQ46020.1"/>
    </source>
</evidence>
<keyword evidence="1" id="KW-0472">Membrane</keyword>
<protein>
    <submittedName>
        <fullName evidence="2">Uncharacterized protein</fullName>
    </submittedName>
</protein>
<evidence type="ECO:0000313" key="3">
    <source>
        <dbReference type="Proteomes" id="UP000295375"/>
    </source>
</evidence>
<feature type="transmembrane region" description="Helical" evidence="1">
    <location>
        <begin position="351"/>
        <end position="370"/>
    </location>
</feature>
<name>A0A4R6UGQ6_9GAMM</name>
<feature type="transmembrane region" description="Helical" evidence="1">
    <location>
        <begin position="309"/>
        <end position="330"/>
    </location>
</feature>
<evidence type="ECO:0000256" key="1">
    <source>
        <dbReference type="SAM" id="Phobius"/>
    </source>
</evidence>
<feature type="transmembrane region" description="Helical" evidence="1">
    <location>
        <begin position="432"/>
        <end position="453"/>
    </location>
</feature>
<feature type="transmembrane region" description="Helical" evidence="1">
    <location>
        <begin position="145"/>
        <end position="162"/>
    </location>
</feature>
<dbReference type="Proteomes" id="UP000295375">
    <property type="component" value="Unassembled WGS sequence"/>
</dbReference>
<keyword evidence="1" id="KW-1133">Transmembrane helix</keyword>
<dbReference type="AlphaFoldDB" id="A0A4R6UGQ6"/>
<reference evidence="2 3" key="1">
    <citation type="submission" date="2019-03" db="EMBL/GenBank/DDBJ databases">
        <title>Genomic Encyclopedia of Type Strains, Phase IV (KMG-IV): sequencing the most valuable type-strain genomes for metagenomic binning, comparative biology and taxonomic classification.</title>
        <authorList>
            <person name="Goeker M."/>
        </authorList>
    </citation>
    <scope>NUCLEOTIDE SEQUENCE [LARGE SCALE GENOMIC DNA]</scope>
    <source>
        <strain evidence="2 3">DSM 103792</strain>
    </source>
</reference>
<keyword evidence="1" id="KW-0812">Transmembrane</keyword>
<dbReference type="EMBL" id="SNYM01000015">
    <property type="protein sequence ID" value="TDQ46020.1"/>
    <property type="molecule type" value="Genomic_DNA"/>
</dbReference>
<proteinExistence type="predicted"/>
<feature type="transmembrane region" description="Helical" evidence="1">
    <location>
        <begin position="30"/>
        <end position="55"/>
    </location>
</feature>
<feature type="transmembrane region" description="Helical" evidence="1">
    <location>
        <begin position="376"/>
        <end position="394"/>
    </location>
</feature>
<comment type="caution">
    <text evidence="2">The sequence shown here is derived from an EMBL/GenBank/DDBJ whole genome shotgun (WGS) entry which is preliminary data.</text>
</comment>
<accession>A0A4R6UGQ6</accession>